<gene>
    <name evidence="1" type="ORF">PENARI_c018G11190</name>
</gene>
<dbReference type="OrthoDB" id="4227073at2759"/>
<evidence type="ECO:0000313" key="2">
    <source>
        <dbReference type="Proteomes" id="UP000177622"/>
    </source>
</evidence>
<dbReference type="GeneID" id="34579400"/>
<organism evidence="1 2">
    <name type="scientific">Penicillium arizonense</name>
    <dbReference type="NCBI Taxonomy" id="1835702"/>
    <lineage>
        <taxon>Eukaryota</taxon>
        <taxon>Fungi</taxon>
        <taxon>Dikarya</taxon>
        <taxon>Ascomycota</taxon>
        <taxon>Pezizomycotina</taxon>
        <taxon>Eurotiomycetes</taxon>
        <taxon>Eurotiomycetidae</taxon>
        <taxon>Eurotiales</taxon>
        <taxon>Aspergillaceae</taxon>
        <taxon>Penicillium</taxon>
    </lineage>
</organism>
<dbReference type="RefSeq" id="XP_022485625.1">
    <property type="nucleotide sequence ID" value="XM_022634666.1"/>
</dbReference>
<protein>
    <submittedName>
        <fullName evidence="1">Uncharacterized protein</fullName>
    </submittedName>
</protein>
<dbReference type="Proteomes" id="UP000177622">
    <property type="component" value="Unassembled WGS sequence"/>
</dbReference>
<comment type="caution">
    <text evidence="1">The sequence shown here is derived from an EMBL/GenBank/DDBJ whole genome shotgun (WGS) entry which is preliminary data.</text>
</comment>
<evidence type="ECO:0000313" key="1">
    <source>
        <dbReference type="EMBL" id="OGE50176.1"/>
    </source>
</evidence>
<accession>A0A1F5LAU1</accession>
<keyword evidence="2" id="KW-1185">Reference proteome</keyword>
<dbReference type="EMBL" id="LXJU01000018">
    <property type="protein sequence ID" value="OGE50176.1"/>
    <property type="molecule type" value="Genomic_DNA"/>
</dbReference>
<reference evidence="1 2" key="1">
    <citation type="journal article" date="2016" name="Sci. Rep.">
        <title>Penicillium arizonense, a new, genome sequenced fungal species, reveals a high chemical diversity in secreted metabolites.</title>
        <authorList>
            <person name="Grijseels S."/>
            <person name="Nielsen J.C."/>
            <person name="Randelovic M."/>
            <person name="Nielsen J."/>
            <person name="Nielsen K.F."/>
            <person name="Workman M."/>
            <person name="Frisvad J.C."/>
        </authorList>
    </citation>
    <scope>NUCLEOTIDE SEQUENCE [LARGE SCALE GENOMIC DNA]</scope>
    <source>
        <strain evidence="1 2">CBS 141311</strain>
    </source>
</reference>
<dbReference type="AlphaFoldDB" id="A0A1F5LAU1"/>
<dbReference type="STRING" id="1835702.A0A1F5LAU1"/>
<proteinExistence type="predicted"/>
<sequence>MPHTRHHRRHHTWPHCGSELCMLEPRGLDIHVSKPGRGPANYIQRSFPQATTIPLLTEDVLGDDTEMAGIVRPPRRMTRLWFRSSKERNDGIQLSASSVDTRKNVHRGVLRRLIRRPPLNKTQSLLVVPSNMTGDPNILSTLIRPQTLVPLGAGSDRGISTLSGADAARFVAERRHRRCHSEQPRAWRRPSATLWTLQEHEE</sequence>
<name>A0A1F5LAU1_PENAI</name>